<dbReference type="Gene3D" id="3.30.1370.50">
    <property type="entry name" value="R3H-like domain"/>
    <property type="match status" value="1"/>
</dbReference>
<protein>
    <recommendedName>
        <fullName evidence="11">C2H2-type domain-containing protein</fullName>
    </recommendedName>
</protein>
<keyword evidence="8" id="KW-0804">Transcription</keyword>
<feature type="compositionally biased region" description="Low complexity" evidence="10">
    <location>
        <begin position="1015"/>
        <end position="1037"/>
    </location>
</feature>
<keyword evidence="4" id="KW-0677">Repeat</keyword>
<keyword evidence="13" id="KW-1185">Reference proteome</keyword>
<evidence type="ECO:0000256" key="4">
    <source>
        <dbReference type="ARBA" id="ARBA00022737"/>
    </source>
</evidence>
<dbReference type="InterPro" id="IPR034078">
    <property type="entry name" value="NFX1_fam"/>
</dbReference>
<dbReference type="GO" id="GO:0005634">
    <property type="term" value="C:nucleus"/>
    <property type="evidence" value="ECO:0007669"/>
    <property type="project" value="UniProtKB-SubCell"/>
</dbReference>
<evidence type="ECO:0000256" key="5">
    <source>
        <dbReference type="ARBA" id="ARBA00022771"/>
    </source>
</evidence>
<comment type="subcellular location">
    <subcellularLocation>
        <location evidence="1">Nucleus</location>
    </subcellularLocation>
</comment>
<dbReference type="SUPFAM" id="SSF82708">
    <property type="entry name" value="R3H domain"/>
    <property type="match status" value="1"/>
</dbReference>
<dbReference type="GO" id="GO:0000977">
    <property type="term" value="F:RNA polymerase II transcription regulatory region sequence-specific DNA binding"/>
    <property type="evidence" value="ECO:0007669"/>
    <property type="project" value="TreeGrafter"/>
</dbReference>
<feature type="compositionally biased region" description="Low complexity" evidence="10">
    <location>
        <begin position="127"/>
        <end position="137"/>
    </location>
</feature>
<dbReference type="Pfam" id="PF01422">
    <property type="entry name" value="zf-NF-X1"/>
    <property type="match status" value="7"/>
</dbReference>
<dbReference type="GO" id="GO:0000981">
    <property type="term" value="F:DNA-binding transcription factor activity, RNA polymerase II-specific"/>
    <property type="evidence" value="ECO:0007669"/>
    <property type="project" value="TreeGrafter"/>
</dbReference>
<dbReference type="EMBL" id="KQ087222">
    <property type="protein sequence ID" value="KLT41200.1"/>
    <property type="molecule type" value="Genomic_DNA"/>
</dbReference>
<dbReference type="PANTHER" id="PTHR12360:SF12">
    <property type="entry name" value="TRANSCRIPTIONAL REPRESSOR NF-X1"/>
    <property type="match status" value="1"/>
</dbReference>
<keyword evidence="6" id="KW-0862">Zinc</keyword>
<evidence type="ECO:0000256" key="3">
    <source>
        <dbReference type="ARBA" id="ARBA00022723"/>
    </source>
</evidence>
<dbReference type="GO" id="GO:0000122">
    <property type="term" value="P:negative regulation of transcription by RNA polymerase II"/>
    <property type="evidence" value="ECO:0007669"/>
    <property type="project" value="TreeGrafter"/>
</dbReference>
<dbReference type="PROSITE" id="PS00028">
    <property type="entry name" value="ZINC_FINGER_C2H2_1"/>
    <property type="match status" value="1"/>
</dbReference>
<dbReference type="InterPro" id="IPR036867">
    <property type="entry name" value="R3H_dom_sf"/>
</dbReference>
<dbReference type="RefSeq" id="XP_018277691.1">
    <property type="nucleotide sequence ID" value="XM_018423622.1"/>
</dbReference>
<reference evidence="12 13" key="1">
    <citation type="submission" date="2015-03" db="EMBL/GenBank/DDBJ databases">
        <title>Genomics and transcriptomics of the oil-accumulating basidiomycete yeast T. oleaginosus allow insights into substrate utilization and the diverse evolutionary trajectories of mating systems in fungi.</title>
        <authorList>
            <consortium name="DOE Joint Genome Institute"/>
            <person name="Kourist R."/>
            <person name="Kracht O."/>
            <person name="Bracharz F."/>
            <person name="Lipzen A."/>
            <person name="Nolan M."/>
            <person name="Ohm R."/>
            <person name="Grigoriev I."/>
            <person name="Sun S."/>
            <person name="Heitman J."/>
            <person name="Bruck T."/>
            <person name="Nowrousian M."/>
        </authorList>
    </citation>
    <scope>NUCLEOTIDE SEQUENCE [LARGE SCALE GENOMIC DNA]</scope>
    <source>
        <strain evidence="12 13">IBC0246</strain>
    </source>
</reference>
<evidence type="ECO:0000256" key="7">
    <source>
        <dbReference type="ARBA" id="ARBA00023015"/>
    </source>
</evidence>
<evidence type="ECO:0000313" key="12">
    <source>
        <dbReference type="EMBL" id="KLT41200.1"/>
    </source>
</evidence>
<keyword evidence="7" id="KW-0805">Transcription regulation</keyword>
<feature type="compositionally biased region" description="Polar residues" evidence="10">
    <location>
        <begin position="61"/>
        <end position="74"/>
    </location>
</feature>
<feature type="compositionally biased region" description="Low complexity" evidence="10">
    <location>
        <begin position="100"/>
        <end position="116"/>
    </location>
</feature>
<evidence type="ECO:0000313" key="13">
    <source>
        <dbReference type="Proteomes" id="UP000053611"/>
    </source>
</evidence>
<keyword evidence="5" id="KW-0863">Zinc-finger</keyword>
<name>A0A0J0XJB8_9TREE</name>
<evidence type="ECO:0000256" key="10">
    <source>
        <dbReference type="SAM" id="MobiDB-lite"/>
    </source>
</evidence>
<dbReference type="Proteomes" id="UP000053611">
    <property type="component" value="Unassembled WGS sequence"/>
</dbReference>
<keyword evidence="9" id="KW-0539">Nucleus</keyword>
<comment type="similarity">
    <text evidence="2">Belongs to the NFX1 family.</text>
</comment>
<dbReference type="STRING" id="879819.A0A0J0XJB8"/>
<evidence type="ECO:0000256" key="2">
    <source>
        <dbReference type="ARBA" id="ARBA00007269"/>
    </source>
</evidence>
<feature type="region of interest" description="Disordered" evidence="10">
    <location>
        <begin position="1008"/>
        <end position="1060"/>
    </location>
</feature>
<accession>A0A0J0XJB8</accession>
<feature type="compositionally biased region" description="Basic and acidic residues" evidence="10">
    <location>
        <begin position="205"/>
        <end position="220"/>
    </location>
</feature>
<evidence type="ECO:0000256" key="8">
    <source>
        <dbReference type="ARBA" id="ARBA00023163"/>
    </source>
</evidence>
<dbReference type="InterPro" id="IPR000967">
    <property type="entry name" value="Znf_NFX1"/>
</dbReference>
<dbReference type="Pfam" id="PF01424">
    <property type="entry name" value="R3H"/>
    <property type="match status" value="1"/>
</dbReference>
<sequence>MAETAPVTAASSLPQPGDGAYLARPIPQPGDGAYLTHRPNNAPSRGPRNNGRGRGRKPGNASQGPASVTASEPPTAQIGALALDQSSNRGPRNARGRGRNNGPRPDGAPDGPNNSRNRPRQQRTELANGNAAASGSGPSTPLNPAASVFTPDESGPSRPSSRASQSKGRQRKPKTEANGAAAPKPVSSRRAAFERGSKLTTGDAPPKKEKPARKTVEHPEPLGPEPDDLNSRLTRGLRGKPFIECPICFNPIFSQQPTWSCLPPHSPPEYPKTLEDNERPAFAAAHYTACYTPFHVNCIRDWASRSLHDDAERIRKAESNDEPSWRCPGCQKHRTQKIGGYRCFCGRLANPPTVLTAPHSCNDACARPRPNCSHPCPLNCHPGPCPPCQVALVVRCPSHATSLTVKCSTASTNDAALTPVCDEICDRELACGKHRCGNLCHFGPCGDCSEVENVRCYCGHEEKVAPCGWNKKDIKECSDGNETWEGRFACDRICRKKYECGIHECLEKCHPHPASLVPCPTSPSVITTCPCGATPLNLLPGYPRPDCTAPIPTCAESCPKSRPCGHACPLKCHSGECPPCHEQVYRPCRCGESNLLLDCDEVRERQQAGQTEFFCERVCKALRNCGRHECGRICCPLSYKAKRKGRRALDFDIDNDDLHQCPLVCGKLLSCGIHSCPKPDHKGACGRCLQASYDELICNCGHTVVYPPVACGTKVNCVFPCARPDPPCGHPKTPHNCHEEPDCPPCPFLTSKPCACGKDPAVKNVRCSQSQDRVSCGQVCGKLLGCGYHRCEKTCHPGECESCAQTCNKPKRICKHACTHTCHAPAKCPENEPCPTIVHQTCSCGNLVTRTTCGASTSNPSSRETVQLKCNADCMMRQRNARLADALGIKQPVDRTLTEWPSELRTFAYANLAFVKTVETTFRDFINGTRQTVILPHMPQAKRTFVMSMADVYRLGRELIDAEPNRSVQIRRRVDTRLPNPLLSSVVQPQTSKLGGLGNLRAAPSSVWGAGRSGTASPSTAASAAKANTPTASAPTSRVPSPGVEQARPTPPEAHRAPVPVPVTHTHVPVQTVGIVGDTDWDQSGDEAD</sequence>
<dbReference type="GO" id="GO:0008270">
    <property type="term" value="F:zinc ion binding"/>
    <property type="evidence" value="ECO:0007669"/>
    <property type="project" value="UniProtKB-KW"/>
</dbReference>
<evidence type="ECO:0000256" key="9">
    <source>
        <dbReference type="ARBA" id="ARBA00023242"/>
    </source>
</evidence>
<dbReference type="GeneID" id="28984225"/>
<dbReference type="SMART" id="SM00438">
    <property type="entry name" value="ZnF_NFX"/>
    <property type="match status" value="8"/>
</dbReference>
<feature type="compositionally biased region" description="Polar residues" evidence="10">
    <location>
        <begin position="157"/>
        <end position="167"/>
    </location>
</feature>
<dbReference type="InterPro" id="IPR001374">
    <property type="entry name" value="R3H_dom"/>
</dbReference>
<proteinExistence type="inferred from homology"/>
<dbReference type="InterPro" id="IPR013087">
    <property type="entry name" value="Znf_C2H2_type"/>
</dbReference>
<keyword evidence="3" id="KW-0479">Metal-binding</keyword>
<feature type="compositionally biased region" description="Low complexity" evidence="10">
    <location>
        <begin position="38"/>
        <end position="50"/>
    </location>
</feature>
<gene>
    <name evidence="12" type="ORF">CC85DRAFT_286757</name>
</gene>
<evidence type="ECO:0000256" key="1">
    <source>
        <dbReference type="ARBA" id="ARBA00004123"/>
    </source>
</evidence>
<dbReference type="PANTHER" id="PTHR12360">
    <property type="entry name" value="NUCLEAR TRANSCRIPTION FACTOR, X-BOX BINDING 1 NFX1"/>
    <property type="match status" value="1"/>
</dbReference>
<feature type="domain" description="C2H2-type" evidence="11">
    <location>
        <begin position="800"/>
        <end position="820"/>
    </location>
</feature>
<dbReference type="AlphaFoldDB" id="A0A0J0XJB8"/>
<feature type="region of interest" description="Disordered" evidence="10">
    <location>
        <begin position="1"/>
        <end position="231"/>
    </location>
</feature>
<organism evidence="12 13">
    <name type="scientific">Cutaneotrichosporon oleaginosum</name>
    <dbReference type="NCBI Taxonomy" id="879819"/>
    <lineage>
        <taxon>Eukaryota</taxon>
        <taxon>Fungi</taxon>
        <taxon>Dikarya</taxon>
        <taxon>Basidiomycota</taxon>
        <taxon>Agaricomycotina</taxon>
        <taxon>Tremellomycetes</taxon>
        <taxon>Trichosporonales</taxon>
        <taxon>Trichosporonaceae</taxon>
        <taxon>Cutaneotrichosporon</taxon>
    </lineage>
</organism>
<evidence type="ECO:0000259" key="11">
    <source>
        <dbReference type="PROSITE" id="PS00028"/>
    </source>
</evidence>
<dbReference type="OrthoDB" id="6512771at2759"/>
<evidence type="ECO:0000256" key="6">
    <source>
        <dbReference type="ARBA" id="ARBA00022833"/>
    </source>
</evidence>
<dbReference type="CDD" id="cd06008">
    <property type="entry name" value="NF-X1-zinc-finger"/>
    <property type="match status" value="5"/>
</dbReference>